<evidence type="ECO:0000313" key="2">
    <source>
        <dbReference type="Proteomes" id="UP000287972"/>
    </source>
</evidence>
<name>A0A428NDI1_9HYPO</name>
<dbReference type="EMBL" id="NKCL01001584">
    <property type="protein sequence ID" value="RSL38810.1"/>
    <property type="molecule type" value="Genomic_DNA"/>
</dbReference>
<gene>
    <name evidence="1" type="ORF">CEP51_016880</name>
</gene>
<proteinExistence type="predicted"/>
<organism evidence="1 2">
    <name type="scientific">Fusarium floridanum</name>
    <dbReference type="NCBI Taxonomy" id="1325733"/>
    <lineage>
        <taxon>Eukaryota</taxon>
        <taxon>Fungi</taxon>
        <taxon>Dikarya</taxon>
        <taxon>Ascomycota</taxon>
        <taxon>Pezizomycotina</taxon>
        <taxon>Sordariomycetes</taxon>
        <taxon>Hypocreomycetidae</taxon>
        <taxon>Hypocreales</taxon>
        <taxon>Nectriaceae</taxon>
        <taxon>Fusarium</taxon>
        <taxon>Fusarium solani species complex</taxon>
    </lineage>
</organism>
<comment type="caution">
    <text evidence="1">The sequence shown here is derived from an EMBL/GenBank/DDBJ whole genome shotgun (WGS) entry which is preliminary data.</text>
</comment>
<evidence type="ECO:0000313" key="1">
    <source>
        <dbReference type="EMBL" id="RSL38810.1"/>
    </source>
</evidence>
<keyword evidence="2" id="KW-1185">Reference proteome</keyword>
<dbReference type="Proteomes" id="UP000287972">
    <property type="component" value="Unassembled WGS sequence"/>
</dbReference>
<protein>
    <submittedName>
        <fullName evidence="1">Uncharacterized protein</fullName>
    </submittedName>
</protein>
<accession>A0A428NDI1</accession>
<dbReference type="AlphaFoldDB" id="A0A428NDI1"/>
<sequence>TMAPPSSENTKLVEAIKNVAAIAFEEKSGFSIEYTDDNDDENDNEAIPEKIVVSLQSSGSSELLRVEAKNQIGGLLDLTAKICDEAIKREPRSSLSEKDIYACVEAALSRTGQFSIRYRHAESLSTTYASVAVNKAENKTEILAIAKEGNEKRSSFALLKVVCEKGLRLRRMSPS</sequence>
<reference evidence="1 2" key="1">
    <citation type="submission" date="2017-06" db="EMBL/GenBank/DDBJ databases">
        <title>Comparative genomic analysis of Ambrosia Fusariam Clade fungi.</title>
        <authorList>
            <person name="Stajich J.E."/>
            <person name="Carrillo J."/>
            <person name="Kijimoto T."/>
            <person name="Eskalen A."/>
            <person name="O'Donnell K."/>
            <person name="Kasson M."/>
        </authorList>
    </citation>
    <scope>NUCLEOTIDE SEQUENCE [LARGE SCALE GENOMIC DNA]</scope>
    <source>
        <strain evidence="1 2">NRRL62606</strain>
    </source>
</reference>
<feature type="non-terminal residue" evidence="1">
    <location>
        <position position="1"/>
    </location>
</feature>